<dbReference type="EMBL" id="AVOT02135981">
    <property type="protein sequence ID" value="MBW0589856.1"/>
    <property type="molecule type" value="Genomic_DNA"/>
</dbReference>
<evidence type="ECO:0000313" key="3">
    <source>
        <dbReference type="Proteomes" id="UP000765509"/>
    </source>
</evidence>
<reference evidence="2" key="1">
    <citation type="submission" date="2021-03" db="EMBL/GenBank/DDBJ databases">
        <title>Draft genome sequence of rust myrtle Austropuccinia psidii MF-1, a brazilian biotype.</title>
        <authorList>
            <person name="Quecine M.C."/>
            <person name="Pachon D.M.R."/>
            <person name="Bonatelli M.L."/>
            <person name="Correr F.H."/>
            <person name="Franceschini L.M."/>
            <person name="Leite T.F."/>
            <person name="Margarido G.R.A."/>
            <person name="Almeida C.A."/>
            <person name="Ferrarezi J.A."/>
            <person name="Labate C.A."/>
        </authorList>
    </citation>
    <scope>NUCLEOTIDE SEQUENCE</scope>
    <source>
        <strain evidence="2">MF-1</strain>
    </source>
</reference>
<gene>
    <name evidence="2" type="ORF">O181_129571</name>
</gene>
<organism evidence="2 3">
    <name type="scientific">Austropuccinia psidii MF-1</name>
    <dbReference type="NCBI Taxonomy" id="1389203"/>
    <lineage>
        <taxon>Eukaryota</taxon>
        <taxon>Fungi</taxon>
        <taxon>Dikarya</taxon>
        <taxon>Basidiomycota</taxon>
        <taxon>Pucciniomycotina</taxon>
        <taxon>Pucciniomycetes</taxon>
        <taxon>Pucciniales</taxon>
        <taxon>Sphaerophragmiaceae</taxon>
        <taxon>Austropuccinia</taxon>
    </lineage>
</organism>
<evidence type="ECO:0000313" key="2">
    <source>
        <dbReference type="EMBL" id="MBW0589856.1"/>
    </source>
</evidence>
<feature type="region of interest" description="Disordered" evidence="1">
    <location>
        <begin position="1"/>
        <end position="22"/>
    </location>
</feature>
<name>A0A9Q3L127_9BASI</name>
<comment type="caution">
    <text evidence="2">The sequence shown here is derived from an EMBL/GenBank/DDBJ whole genome shotgun (WGS) entry which is preliminary data.</text>
</comment>
<accession>A0A9Q3L127</accession>
<dbReference type="Proteomes" id="UP000765509">
    <property type="component" value="Unassembled WGS sequence"/>
</dbReference>
<feature type="compositionally biased region" description="Basic and acidic residues" evidence="1">
    <location>
        <begin position="1"/>
        <end position="10"/>
    </location>
</feature>
<dbReference type="AlphaFoldDB" id="A0A9Q3L127"/>
<proteinExistence type="predicted"/>
<sequence>MDLEKEEVRPEQGLQSLPQERHIWRMPELPPIPQMSVPTNFDVSFGLEIIEVNVLRAEPLSSGSHRKISVPIQKLVQSSKRRGVGNIPKPLAGGHELILTHQGHSGSGEDNRTLRRVEPIVLQRKGQKDKELVEEPKSFICRSEDRI</sequence>
<protein>
    <submittedName>
        <fullName evidence="2">Uncharacterized protein</fullName>
    </submittedName>
</protein>
<evidence type="ECO:0000256" key="1">
    <source>
        <dbReference type="SAM" id="MobiDB-lite"/>
    </source>
</evidence>
<keyword evidence="3" id="KW-1185">Reference proteome</keyword>